<dbReference type="Proteomes" id="UP000684084">
    <property type="component" value="Unassembled WGS sequence"/>
</dbReference>
<accession>A0A916EB06</accession>
<dbReference type="EMBL" id="CAGKOT010000032">
    <property type="protein sequence ID" value="CAB5373963.1"/>
    <property type="molecule type" value="Genomic_DNA"/>
</dbReference>
<dbReference type="OrthoDB" id="2437090at2759"/>
<evidence type="ECO:0000313" key="2">
    <source>
        <dbReference type="Proteomes" id="UP000684084"/>
    </source>
</evidence>
<dbReference type="AlphaFoldDB" id="A0A916EB06"/>
<sequence>MEPLISHINKVNENSEKQILSAENDELANDDDNIYSDSSDLSEFRVSDSFNDWNMVQDRVNISASYF</sequence>
<proteinExistence type="predicted"/>
<reference evidence="1" key="1">
    <citation type="submission" date="2020-05" db="EMBL/GenBank/DDBJ databases">
        <authorList>
            <person name="Rincon C."/>
            <person name="Sanders R I."/>
            <person name="Robbins C."/>
            <person name="Chaturvedi A."/>
        </authorList>
    </citation>
    <scope>NUCLEOTIDE SEQUENCE</scope>
    <source>
        <strain evidence="1">CHB12</strain>
    </source>
</reference>
<evidence type="ECO:0000313" key="1">
    <source>
        <dbReference type="EMBL" id="CAB5373963.1"/>
    </source>
</evidence>
<gene>
    <name evidence="1" type="ORF">CHRIB12_LOCUS14250</name>
</gene>
<comment type="caution">
    <text evidence="1">The sequence shown here is derived from an EMBL/GenBank/DDBJ whole genome shotgun (WGS) entry which is preliminary data.</text>
</comment>
<name>A0A916EB06_9GLOM</name>
<protein>
    <submittedName>
        <fullName evidence="1">Uncharacterized protein</fullName>
    </submittedName>
</protein>
<organism evidence="1 2">
    <name type="scientific">Rhizophagus irregularis</name>
    <dbReference type="NCBI Taxonomy" id="588596"/>
    <lineage>
        <taxon>Eukaryota</taxon>
        <taxon>Fungi</taxon>
        <taxon>Fungi incertae sedis</taxon>
        <taxon>Mucoromycota</taxon>
        <taxon>Glomeromycotina</taxon>
        <taxon>Glomeromycetes</taxon>
        <taxon>Glomerales</taxon>
        <taxon>Glomeraceae</taxon>
        <taxon>Rhizophagus</taxon>
    </lineage>
</organism>